<evidence type="ECO:0000259" key="6">
    <source>
        <dbReference type="Pfam" id="PF17802"/>
    </source>
</evidence>
<dbReference type="RefSeq" id="WP_125073612.1">
    <property type="nucleotide sequence ID" value="NZ_CP053792.1"/>
</dbReference>
<gene>
    <name evidence="7" type="ORF">FMV2238Y02_00420</name>
</gene>
<dbReference type="InterPro" id="IPR041033">
    <property type="entry name" value="SpaA_PFL_dom_1"/>
</dbReference>
<evidence type="ECO:0000256" key="5">
    <source>
        <dbReference type="SAM" id="SignalP"/>
    </source>
</evidence>
<dbReference type="PANTHER" id="PTHR36108">
    <property type="entry name" value="COLOSSIN-B-RELATED"/>
    <property type="match status" value="1"/>
</dbReference>
<dbReference type="Gene3D" id="2.60.40.10">
    <property type="entry name" value="Immunoglobulins"/>
    <property type="match status" value="2"/>
</dbReference>
<accession>A0A3P5Y699</accession>
<evidence type="ECO:0000256" key="2">
    <source>
        <dbReference type="ARBA" id="ARBA00022525"/>
    </source>
</evidence>
<protein>
    <recommendedName>
        <fullName evidence="6">SpaA-like prealbumin fold domain-containing protein</fullName>
    </recommendedName>
</protein>
<organism evidence="7 8">
    <name type="scientific">Streptococcus canis</name>
    <dbReference type="NCBI Taxonomy" id="1329"/>
    <lineage>
        <taxon>Bacteria</taxon>
        <taxon>Bacillati</taxon>
        <taxon>Bacillota</taxon>
        <taxon>Bacilli</taxon>
        <taxon>Lactobacillales</taxon>
        <taxon>Streptococcaceae</taxon>
        <taxon>Streptococcus</taxon>
    </lineage>
</organism>
<feature type="signal peptide" evidence="5">
    <location>
        <begin position="1"/>
        <end position="29"/>
    </location>
</feature>
<dbReference type="Pfam" id="PF17802">
    <property type="entry name" value="SpaA"/>
    <property type="match status" value="2"/>
</dbReference>
<dbReference type="EMBL" id="UXEP01000001">
    <property type="protein sequence ID" value="VDC41555.1"/>
    <property type="molecule type" value="Genomic_DNA"/>
</dbReference>
<evidence type="ECO:0000256" key="4">
    <source>
        <dbReference type="SAM" id="Phobius"/>
    </source>
</evidence>
<dbReference type="PANTHER" id="PTHR36108:SF13">
    <property type="entry name" value="COLOSSIN-B-RELATED"/>
    <property type="match status" value="1"/>
</dbReference>
<evidence type="ECO:0000313" key="7">
    <source>
        <dbReference type="EMBL" id="VDC41555.1"/>
    </source>
</evidence>
<keyword evidence="4" id="KW-0472">Membrane</keyword>
<dbReference type="InterPro" id="IPR013783">
    <property type="entry name" value="Ig-like_fold"/>
</dbReference>
<dbReference type="Proteomes" id="UP000280759">
    <property type="component" value="Unassembled WGS sequence"/>
</dbReference>
<dbReference type="SUPFAM" id="SSF49478">
    <property type="entry name" value="Cna protein B-type domain"/>
    <property type="match status" value="2"/>
</dbReference>
<keyword evidence="4" id="KW-1133">Transmembrane helix</keyword>
<reference evidence="7 8" key="1">
    <citation type="submission" date="2018-10" db="EMBL/GenBank/DDBJ databases">
        <authorList>
            <consortium name="Molecular Microbiology and Infection Unit (UMMI)"/>
            <person name="Machado M."/>
        </authorList>
    </citation>
    <scope>NUCLEOTIDE SEQUENCE [LARGE SCALE GENOMIC DNA]</scope>
    <source>
        <strain evidence="7">FMV2238.02</strain>
    </source>
</reference>
<evidence type="ECO:0000256" key="1">
    <source>
        <dbReference type="ARBA" id="ARBA00007257"/>
    </source>
</evidence>
<sequence length="393" mass="44179" precursor="true">MTLKKSLICLFCLLALCSLLVSGGLSVKAKDANNTLAIQLQDYQDVVKALGDKQPQQLKVWQLSGEFSQKPTKEVFDRLKSWDEDKLDAKFTSLALEMTFTSDHIEVTGIPNGRYFVKDIIQSSQLRYHSELLFDIDGGSEKLTLLAKPVWTQLRLHKIDQDKQPLKGVGFRLYRLGQDGRDQAVPLDDTLGYARTGKSDQVLYTDDSGYITISKLPFGSYRFVEVEPLSGYKVTKKEVDVTIRNFQLVTIDVINEKESGSFNFLKVDGATKKSLEGASFKITQLHNQEYKPVIQNGKELVLTSDKDGRFVAEDLAFGTYYAWEIKSPSGFVQLNQPISFKVDKHGDSKEVLVVQNRKRPIIDVPNTGDASLYILLVLAGLTFSFGYYLTKAK</sequence>
<dbReference type="AlphaFoldDB" id="A0A3P5Y699"/>
<keyword evidence="3 5" id="KW-0732">Signal</keyword>
<dbReference type="Gene3D" id="2.60.40.4180">
    <property type="match status" value="1"/>
</dbReference>
<evidence type="ECO:0000256" key="3">
    <source>
        <dbReference type="ARBA" id="ARBA00022729"/>
    </source>
</evidence>
<keyword evidence="8" id="KW-1185">Reference proteome</keyword>
<name>A0A3P5Y699_STRCB</name>
<keyword evidence="4" id="KW-0812">Transmembrane</keyword>
<feature type="domain" description="SpaA-like prealbumin fold" evidence="6">
    <location>
        <begin position="260"/>
        <end position="351"/>
    </location>
</feature>
<keyword evidence="2" id="KW-0964">Secreted</keyword>
<comment type="similarity">
    <text evidence="1">Belongs to the serine-aspartate repeat-containing protein (SDr) family.</text>
</comment>
<proteinExistence type="inferred from homology"/>
<evidence type="ECO:0000313" key="8">
    <source>
        <dbReference type="Proteomes" id="UP000280759"/>
    </source>
</evidence>
<feature type="chain" id="PRO_5018116070" description="SpaA-like prealbumin fold domain-containing protein" evidence="5">
    <location>
        <begin position="30"/>
        <end position="393"/>
    </location>
</feature>
<feature type="domain" description="SpaA-like prealbumin fold" evidence="6">
    <location>
        <begin position="153"/>
        <end position="257"/>
    </location>
</feature>
<feature type="transmembrane region" description="Helical" evidence="4">
    <location>
        <begin position="370"/>
        <end position="389"/>
    </location>
</feature>